<name>A0ABP4CJS5_9ACTN</name>
<accession>A0ABP4CJS5</accession>
<reference evidence="2" key="1">
    <citation type="journal article" date="2019" name="Int. J. Syst. Evol. Microbiol.">
        <title>The Global Catalogue of Microorganisms (GCM) 10K type strain sequencing project: providing services to taxonomists for standard genome sequencing and annotation.</title>
        <authorList>
            <consortium name="The Broad Institute Genomics Platform"/>
            <consortium name="The Broad Institute Genome Sequencing Center for Infectious Disease"/>
            <person name="Wu L."/>
            <person name="Ma J."/>
        </authorList>
    </citation>
    <scope>NUCLEOTIDE SEQUENCE [LARGE SCALE GENOMIC DNA]</scope>
    <source>
        <strain evidence="2">JCM 10696</strain>
    </source>
</reference>
<proteinExistence type="predicted"/>
<gene>
    <name evidence="1" type="ORF">GCM10009550_74960</name>
</gene>
<dbReference type="EMBL" id="BAAAHH010000060">
    <property type="protein sequence ID" value="GAA0968885.1"/>
    <property type="molecule type" value="Genomic_DNA"/>
</dbReference>
<comment type="caution">
    <text evidence="1">The sequence shown here is derived from an EMBL/GenBank/DDBJ whole genome shotgun (WGS) entry which is preliminary data.</text>
</comment>
<dbReference type="RefSeq" id="WP_344247298.1">
    <property type="nucleotide sequence ID" value="NZ_BAAAHH010000060.1"/>
</dbReference>
<evidence type="ECO:0000313" key="2">
    <source>
        <dbReference type="Proteomes" id="UP001500665"/>
    </source>
</evidence>
<keyword evidence="2" id="KW-1185">Reference proteome</keyword>
<protein>
    <submittedName>
        <fullName evidence="1">Uncharacterized protein</fullName>
    </submittedName>
</protein>
<dbReference type="Proteomes" id="UP001500665">
    <property type="component" value="Unassembled WGS sequence"/>
</dbReference>
<evidence type="ECO:0000313" key="1">
    <source>
        <dbReference type="EMBL" id="GAA0968885.1"/>
    </source>
</evidence>
<organism evidence="1 2">
    <name type="scientific">Actinocorallia libanotica</name>
    <dbReference type="NCBI Taxonomy" id="46162"/>
    <lineage>
        <taxon>Bacteria</taxon>
        <taxon>Bacillati</taxon>
        <taxon>Actinomycetota</taxon>
        <taxon>Actinomycetes</taxon>
        <taxon>Streptosporangiales</taxon>
        <taxon>Thermomonosporaceae</taxon>
        <taxon>Actinocorallia</taxon>
    </lineage>
</organism>
<sequence length="130" mass="14377">MAAGSGESRLDAMGEIEFDGAVGKKIAQYGKVTQRLGHDFAAEFDEAAAQANRAIRKLKGHPLLLGVDVYLRARWCTRHLRRAAELARGVSAESVRFTLQYRREFLDIQDAGTKPTKARKAFPFAGEVDI</sequence>